<feature type="non-terminal residue" evidence="1">
    <location>
        <position position="85"/>
    </location>
</feature>
<accession>A0A8J2JXZ7</accession>
<evidence type="ECO:0000313" key="1">
    <source>
        <dbReference type="EMBL" id="CAG7728652.1"/>
    </source>
</evidence>
<protein>
    <submittedName>
        <fullName evidence="1">Uncharacterized protein</fullName>
    </submittedName>
</protein>
<dbReference type="AlphaFoldDB" id="A0A8J2JXZ7"/>
<sequence length="85" mass="9341">MQRQAQYIAPPGATYCSEKTSEIQIQSHVASNPAKEILGTAVVHVKDLHGNAQECRVLLDTDSQASFISSSFLIHLGLKKMKDEE</sequence>
<organism evidence="1 2">
    <name type="scientific">Allacma fusca</name>
    <dbReference type="NCBI Taxonomy" id="39272"/>
    <lineage>
        <taxon>Eukaryota</taxon>
        <taxon>Metazoa</taxon>
        <taxon>Ecdysozoa</taxon>
        <taxon>Arthropoda</taxon>
        <taxon>Hexapoda</taxon>
        <taxon>Collembola</taxon>
        <taxon>Symphypleona</taxon>
        <taxon>Sminthuridae</taxon>
        <taxon>Allacma</taxon>
    </lineage>
</organism>
<dbReference type="EMBL" id="CAJVCH010166271">
    <property type="protein sequence ID" value="CAG7728652.1"/>
    <property type="molecule type" value="Genomic_DNA"/>
</dbReference>
<name>A0A8J2JXZ7_9HEXA</name>
<keyword evidence="2" id="KW-1185">Reference proteome</keyword>
<comment type="caution">
    <text evidence="1">The sequence shown here is derived from an EMBL/GenBank/DDBJ whole genome shotgun (WGS) entry which is preliminary data.</text>
</comment>
<proteinExistence type="predicted"/>
<dbReference type="Proteomes" id="UP000708208">
    <property type="component" value="Unassembled WGS sequence"/>
</dbReference>
<reference evidence="1" key="1">
    <citation type="submission" date="2021-06" db="EMBL/GenBank/DDBJ databases">
        <authorList>
            <person name="Hodson N. C."/>
            <person name="Mongue J. A."/>
            <person name="Jaron S. K."/>
        </authorList>
    </citation>
    <scope>NUCLEOTIDE SEQUENCE</scope>
</reference>
<dbReference type="OrthoDB" id="6621660at2759"/>
<evidence type="ECO:0000313" key="2">
    <source>
        <dbReference type="Proteomes" id="UP000708208"/>
    </source>
</evidence>
<gene>
    <name evidence="1" type="ORF">AFUS01_LOCUS17414</name>
</gene>